<dbReference type="PROSITE" id="PS50109">
    <property type="entry name" value="HIS_KIN"/>
    <property type="match status" value="1"/>
</dbReference>
<dbReference type="PROSITE" id="PS50885">
    <property type="entry name" value="HAMP"/>
    <property type="match status" value="1"/>
</dbReference>
<gene>
    <name evidence="17" type="ordered locus">Dalk_3285</name>
</gene>
<evidence type="ECO:0000256" key="2">
    <source>
        <dbReference type="ARBA" id="ARBA00004370"/>
    </source>
</evidence>
<keyword evidence="5" id="KW-0808">Transferase</keyword>
<keyword evidence="8" id="KW-0067">ATP-binding</keyword>
<reference evidence="17 18" key="1">
    <citation type="journal article" date="2012" name="Environ. Microbiol.">
        <title>The genome sequence of Desulfatibacillum alkenivorans AK-01: a blueprint for anaerobic alkane oxidation.</title>
        <authorList>
            <person name="Callaghan A.V."/>
            <person name="Morris B.E."/>
            <person name="Pereira I.A."/>
            <person name="McInerney M.J."/>
            <person name="Austin R.N."/>
            <person name="Groves J.T."/>
            <person name="Kukor J.J."/>
            <person name="Suflita J.M."/>
            <person name="Young L.Y."/>
            <person name="Zylstra G.J."/>
            <person name="Wawrik B."/>
        </authorList>
    </citation>
    <scope>NUCLEOTIDE SEQUENCE [LARGE SCALE GENOMIC DNA]</scope>
    <source>
        <strain evidence="17 18">AK-01</strain>
    </source>
</reference>
<keyword evidence="12" id="KW-0472">Membrane</keyword>
<dbReference type="Pfam" id="PF00672">
    <property type="entry name" value="HAMP"/>
    <property type="match status" value="1"/>
</dbReference>
<dbReference type="Proteomes" id="UP000000739">
    <property type="component" value="Chromosome"/>
</dbReference>
<feature type="coiled-coil region" evidence="10">
    <location>
        <begin position="261"/>
        <end position="301"/>
    </location>
</feature>
<dbReference type="GO" id="GO:0006355">
    <property type="term" value="P:regulation of DNA-templated transcription"/>
    <property type="evidence" value="ECO:0007669"/>
    <property type="project" value="InterPro"/>
</dbReference>
<name>B8FJ48_DESAL</name>
<dbReference type="RefSeq" id="WP_015948034.1">
    <property type="nucleotide sequence ID" value="NC_011768.1"/>
</dbReference>
<feature type="domain" description="Histidine kinase" evidence="13">
    <location>
        <begin position="562"/>
        <end position="820"/>
    </location>
</feature>
<dbReference type="Gene3D" id="3.30.565.10">
    <property type="entry name" value="Histidine kinase-like ATPase, C-terminal domain"/>
    <property type="match status" value="1"/>
</dbReference>
<feature type="domain" description="PAC" evidence="15">
    <location>
        <begin position="488"/>
        <end position="542"/>
    </location>
</feature>
<dbReference type="SUPFAM" id="SSF158472">
    <property type="entry name" value="HAMP domain-like"/>
    <property type="match status" value="1"/>
</dbReference>
<evidence type="ECO:0000256" key="8">
    <source>
        <dbReference type="ARBA" id="ARBA00022840"/>
    </source>
</evidence>
<dbReference type="PRINTS" id="PR00344">
    <property type="entry name" value="BCTRLSENSOR"/>
</dbReference>
<evidence type="ECO:0000259" key="15">
    <source>
        <dbReference type="PROSITE" id="PS50113"/>
    </source>
</evidence>
<dbReference type="Pfam" id="PF08448">
    <property type="entry name" value="PAS_4"/>
    <property type="match status" value="1"/>
</dbReference>
<evidence type="ECO:0000256" key="6">
    <source>
        <dbReference type="ARBA" id="ARBA00022741"/>
    </source>
</evidence>
<evidence type="ECO:0000256" key="9">
    <source>
        <dbReference type="ARBA" id="ARBA00023012"/>
    </source>
</evidence>
<dbReference type="SMART" id="SM00091">
    <property type="entry name" value="PAS"/>
    <property type="match status" value="2"/>
</dbReference>
<feature type="domain" description="PAS" evidence="14">
    <location>
        <begin position="291"/>
        <end position="361"/>
    </location>
</feature>
<dbReference type="CDD" id="cd00130">
    <property type="entry name" value="PAS"/>
    <property type="match status" value="2"/>
</dbReference>
<evidence type="ECO:0000256" key="4">
    <source>
        <dbReference type="ARBA" id="ARBA00022553"/>
    </source>
</evidence>
<keyword evidence="9" id="KW-0902">Two-component regulatory system</keyword>
<dbReference type="InterPro" id="IPR036890">
    <property type="entry name" value="HATPase_C_sf"/>
</dbReference>
<keyword evidence="12" id="KW-1133">Transmembrane helix</keyword>
<dbReference type="InterPro" id="IPR013767">
    <property type="entry name" value="PAS_fold"/>
</dbReference>
<dbReference type="KEGG" id="dal:Dalk_3285"/>
<evidence type="ECO:0000256" key="3">
    <source>
        <dbReference type="ARBA" id="ARBA00012438"/>
    </source>
</evidence>
<dbReference type="Gene3D" id="3.30.450.20">
    <property type="entry name" value="PAS domain"/>
    <property type="match status" value="2"/>
</dbReference>
<evidence type="ECO:0000256" key="12">
    <source>
        <dbReference type="SAM" id="Phobius"/>
    </source>
</evidence>
<dbReference type="SUPFAM" id="SSF55785">
    <property type="entry name" value="PYP-like sensor domain (PAS domain)"/>
    <property type="match status" value="2"/>
</dbReference>
<dbReference type="InterPro" id="IPR000014">
    <property type="entry name" value="PAS"/>
</dbReference>
<keyword evidence="18" id="KW-1185">Reference proteome</keyword>
<evidence type="ECO:0000256" key="10">
    <source>
        <dbReference type="SAM" id="Coils"/>
    </source>
</evidence>
<dbReference type="EC" id="2.7.13.3" evidence="3"/>
<dbReference type="eggNOG" id="COG3829">
    <property type="taxonomic scope" value="Bacteria"/>
</dbReference>
<dbReference type="Pfam" id="PF02518">
    <property type="entry name" value="HATPase_c"/>
    <property type="match status" value="1"/>
</dbReference>
<evidence type="ECO:0000256" key="7">
    <source>
        <dbReference type="ARBA" id="ARBA00022777"/>
    </source>
</evidence>
<organism evidence="17 18">
    <name type="scientific">Desulfatibacillum aliphaticivorans</name>
    <dbReference type="NCBI Taxonomy" id="218208"/>
    <lineage>
        <taxon>Bacteria</taxon>
        <taxon>Pseudomonadati</taxon>
        <taxon>Thermodesulfobacteriota</taxon>
        <taxon>Desulfobacteria</taxon>
        <taxon>Desulfobacterales</taxon>
        <taxon>Desulfatibacillaceae</taxon>
        <taxon>Desulfatibacillum</taxon>
    </lineage>
</organism>
<dbReference type="GO" id="GO:0000160">
    <property type="term" value="P:phosphorelay signal transduction system"/>
    <property type="evidence" value="ECO:0007669"/>
    <property type="project" value="UniProtKB-KW"/>
</dbReference>
<dbReference type="InterPro" id="IPR013656">
    <property type="entry name" value="PAS_4"/>
</dbReference>
<evidence type="ECO:0000313" key="17">
    <source>
        <dbReference type="EMBL" id="ACL04975.1"/>
    </source>
</evidence>
<dbReference type="GO" id="GO:0004673">
    <property type="term" value="F:protein histidine kinase activity"/>
    <property type="evidence" value="ECO:0007669"/>
    <property type="project" value="UniProtKB-EC"/>
</dbReference>
<dbReference type="InterPro" id="IPR003594">
    <property type="entry name" value="HATPase_dom"/>
</dbReference>
<dbReference type="InterPro" id="IPR000700">
    <property type="entry name" value="PAS-assoc_C"/>
</dbReference>
<dbReference type="Gene3D" id="6.10.340.10">
    <property type="match status" value="1"/>
</dbReference>
<accession>B8FJ48</accession>
<keyword evidence="4" id="KW-0597">Phosphoprotein</keyword>
<comment type="catalytic activity">
    <reaction evidence="1">
        <text>ATP + protein L-histidine = ADP + protein N-phospho-L-histidine.</text>
        <dbReference type="EC" id="2.7.13.3"/>
    </reaction>
</comment>
<protein>
    <recommendedName>
        <fullName evidence="3">histidine kinase</fullName>
        <ecNumber evidence="3">2.7.13.3</ecNumber>
    </recommendedName>
</protein>
<dbReference type="CDD" id="cd06225">
    <property type="entry name" value="HAMP"/>
    <property type="match status" value="1"/>
</dbReference>
<dbReference type="PANTHER" id="PTHR43065:SF46">
    <property type="entry name" value="C4-DICARBOXYLATE TRANSPORT SENSOR PROTEIN DCTB"/>
    <property type="match status" value="1"/>
</dbReference>
<evidence type="ECO:0000256" key="11">
    <source>
        <dbReference type="SAM" id="MobiDB-lite"/>
    </source>
</evidence>
<proteinExistence type="predicted"/>
<evidence type="ECO:0000313" key="18">
    <source>
        <dbReference type="Proteomes" id="UP000000739"/>
    </source>
</evidence>
<dbReference type="eggNOG" id="COG5000">
    <property type="taxonomic scope" value="Bacteria"/>
</dbReference>
<evidence type="ECO:0000256" key="5">
    <source>
        <dbReference type="ARBA" id="ARBA00022679"/>
    </source>
</evidence>
<feature type="region of interest" description="Disordered" evidence="11">
    <location>
        <begin position="800"/>
        <end position="826"/>
    </location>
</feature>
<dbReference type="AlphaFoldDB" id="B8FJ48"/>
<dbReference type="Pfam" id="PF00989">
    <property type="entry name" value="PAS"/>
    <property type="match status" value="1"/>
</dbReference>
<dbReference type="PROSITE" id="PS50113">
    <property type="entry name" value="PAC"/>
    <property type="match status" value="2"/>
</dbReference>
<comment type="subcellular location">
    <subcellularLocation>
        <location evidence="2">Membrane</location>
    </subcellularLocation>
</comment>
<evidence type="ECO:0000259" key="16">
    <source>
        <dbReference type="PROSITE" id="PS50885"/>
    </source>
</evidence>
<dbReference type="PROSITE" id="PS50112">
    <property type="entry name" value="PAS"/>
    <property type="match status" value="2"/>
</dbReference>
<dbReference type="GO" id="GO:0016020">
    <property type="term" value="C:membrane"/>
    <property type="evidence" value="ECO:0007669"/>
    <property type="project" value="UniProtKB-SubCell"/>
</dbReference>
<sequence length="826" mass="91042">MKLIYRLFIGFFSVVLLTGFVGLIGLDAVDKLGEAVRRIERDNIPHTLLLESITGSSHEACVQALRFALRGGEANRIKALEALGEIQSGLQEYSGIVQNDPNRGEAKGRERVVQEKAAAFNQTMRSYLAMNEGYHMERMKESGSFSPDYIPQVAMDQENSLRIAKQELITSLDSLARIEQRNLRDFSQSAAEIASKTKLLILAIAIGALIFAVFQGIAVSGSISKPLDNLVKAAMEIGKGNLNVSIEEKGDVEIVRMGEALNRMIQNMEESKKRLIDINELESAQEALRKSENLLQTLINTTRDAIIAIDQTGRITLFNHAGEKMFQRTRDEMLGQPLEPLMPPEFRKNHPQYLRSYFSTGKPDAAMGKILELPAMRGDGAVFPMEISLSSGEADSKSFVVGIARDISERKRTEENIIRAKKEWERTFDAVPDLIAIIDSGHKIVRVNKAMAAAFGTTPDKMVGASCTQVVHCTSGPPDFCPHVLSLTDGKYHDAEVYDDNLGAHLHVSTSPIRDAEGVITASVHIMRDISDRKRAEAELAKTHAKLIETARQIGMAEVATGVLHNVGNVLNSVNISTEVMQRKVKDSRINDLMEVMNLVKEHEDSLPHFLFHDSQGREILPFLHDLSLHLAEEQNALLNEINELSGYTSHISEIVKTQQEWSKVPGLVEPLSLKDVVEEVLTINAAGLKRNTIQVVRDYQPVPDVAADRRKLTQILMNLVSNAGHALNSTAEEERILTVSLFSDSPGFTSVRVTDNGEGIAKENMSRLFRYGFTTKKKGHGFGLHSCALAAQEMGGSLFAESEGPGQGASFTMRIPSNDGGRKDA</sequence>
<evidence type="ECO:0000259" key="13">
    <source>
        <dbReference type="PROSITE" id="PS50109"/>
    </source>
</evidence>
<dbReference type="eggNOG" id="COG4191">
    <property type="taxonomic scope" value="Bacteria"/>
</dbReference>
<dbReference type="InterPro" id="IPR004358">
    <property type="entry name" value="Sig_transdc_His_kin-like_C"/>
</dbReference>
<dbReference type="EMBL" id="CP001322">
    <property type="protein sequence ID" value="ACL04975.1"/>
    <property type="molecule type" value="Genomic_DNA"/>
</dbReference>
<dbReference type="GO" id="GO:0005524">
    <property type="term" value="F:ATP binding"/>
    <property type="evidence" value="ECO:0007669"/>
    <property type="project" value="UniProtKB-KW"/>
</dbReference>
<feature type="domain" description="PAC" evidence="15">
    <location>
        <begin position="369"/>
        <end position="419"/>
    </location>
</feature>
<evidence type="ECO:0000259" key="14">
    <source>
        <dbReference type="PROSITE" id="PS50112"/>
    </source>
</evidence>
<keyword evidence="10" id="KW-0175">Coiled coil</keyword>
<dbReference type="HOGENOM" id="CLU_342809_0_0_7"/>
<dbReference type="InterPro" id="IPR005467">
    <property type="entry name" value="His_kinase_dom"/>
</dbReference>
<dbReference type="NCBIfam" id="TIGR00229">
    <property type="entry name" value="sensory_box"/>
    <property type="match status" value="2"/>
</dbReference>
<dbReference type="SUPFAM" id="SSF55874">
    <property type="entry name" value="ATPase domain of HSP90 chaperone/DNA topoisomerase II/histidine kinase"/>
    <property type="match status" value="1"/>
</dbReference>
<feature type="transmembrane region" description="Helical" evidence="12">
    <location>
        <begin position="199"/>
        <end position="218"/>
    </location>
</feature>
<dbReference type="Gene3D" id="1.10.287.130">
    <property type="match status" value="1"/>
</dbReference>
<dbReference type="InterPro" id="IPR003660">
    <property type="entry name" value="HAMP_dom"/>
</dbReference>
<keyword evidence="7 17" id="KW-0418">Kinase</keyword>
<dbReference type="SMART" id="SM00304">
    <property type="entry name" value="HAMP"/>
    <property type="match status" value="1"/>
</dbReference>
<evidence type="ECO:0000256" key="1">
    <source>
        <dbReference type="ARBA" id="ARBA00000085"/>
    </source>
</evidence>
<dbReference type="SMART" id="SM00387">
    <property type="entry name" value="HATPase_c"/>
    <property type="match status" value="1"/>
</dbReference>
<dbReference type="InterPro" id="IPR035965">
    <property type="entry name" value="PAS-like_dom_sf"/>
</dbReference>
<feature type="domain" description="PAS" evidence="14">
    <location>
        <begin position="420"/>
        <end position="472"/>
    </location>
</feature>
<feature type="domain" description="HAMP" evidence="16">
    <location>
        <begin position="221"/>
        <end position="273"/>
    </location>
</feature>
<keyword evidence="6" id="KW-0547">Nucleotide-binding</keyword>
<dbReference type="PANTHER" id="PTHR43065">
    <property type="entry name" value="SENSOR HISTIDINE KINASE"/>
    <property type="match status" value="1"/>
</dbReference>
<keyword evidence="12" id="KW-0812">Transmembrane</keyword>
<feature type="transmembrane region" description="Helical" evidence="12">
    <location>
        <begin position="6"/>
        <end position="29"/>
    </location>
</feature>